<evidence type="ECO:0000256" key="4">
    <source>
        <dbReference type="SAM" id="SignalP"/>
    </source>
</evidence>
<feature type="signal peptide" evidence="4">
    <location>
        <begin position="1"/>
        <end position="28"/>
    </location>
</feature>
<dbReference type="STRING" id="77044.A0A1W2TH88"/>
<evidence type="ECO:0000256" key="2">
    <source>
        <dbReference type="SAM" id="MobiDB-lite"/>
    </source>
</evidence>
<dbReference type="Gene3D" id="2.70.130.10">
    <property type="entry name" value="Mannose-6-phosphate receptor binding domain"/>
    <property type="match status" value="2"/>
</dbReference>
<protein>
    <submittedName>
        <fullName evidence="5">Putative mannose-6-phosphate binding protein</fullName>
    </submittedName>
</protein>
<keyword evidence="3" id="KW-1133">Transmembrane helix</keyword>
<feature type="region of interest" description="Disordered" evidence="2">
    <location>
        <begin position="147"/>
        <end position="247"/>
    </location>
</feature>
<dbReference type="InterPro" id="IPR028927">
    <property type="entry name" value="Man-6-P_rcpt"/>
</dbReference>
<feature type="chain" id="PRO_5010695266" evidence="4">
    <location>
        <begin position="29"/>
        <end position="402"/>
    </location>
</feature>
<keyword evidence="3" id="KW-0812">Transmembrane</keyword>
<accession>A0A1W2TH88</accession>
<sequence length="402" mass="43920">MRFTAMISPPAYPALLSLLALASTTALASKAEPTTTTTACTASSTSGAFFDLRPDAAIKPKPDGSRPSHSRGAPLTDYKARGYDYGSNFTLNICNAVVEPIEDVQGIDASKWLNISAYYVSQGEYYSLGFQSADPITRGKELVLQYTGGSPCGKKSSRSRNLGDRGAVHAGATYKDYEDDDDDDGNDGDDGEDGDDGDDKPSSPPADDDDTDGNKDKDKDKDNKDKDNKDKDNKDENEDEEEDDVRRKSTTIFFSCDRDTLAGNAQVSFVATDPEECHYIFKVKSAHACAAAEPHKPGSVGPGSVFAIILVVAVLVYLLGGVFYNRAVGNARGWRQLPNYSMWASVWSFICDIFVIATSSCARLFPSRRGYHYLSGSPNTRARNNRDAENRLIDQYDEEWED</sequence>
<gene>
    <name evidence="5" type="ORF">SAMD00023353_2600710</name>
</gene>
<dbReference type="GO" id="GO:0007034">
    <property type="term" value="P:vacuolar transport"/>
    <property type="evidence" value="ECO:0007669"/>
    <property type="project" value="TreeGrafter"/>
</dbReference>
<keyword evidence="4" id="KW-0732">Signal</keyword>
<evidence type="ECO:0000256" key="3">
    <source>
        <dbReference type="SAM" id="Phobius"/>
    </source>
</evidence>
<keyword evidence="6" id="KW-1185">Reference proteome</keyword>
<feature type="transmembrane region" description="Helical" evidence="3">
    <location>
        <begin position="305"/>
        <end position="324"/>
    </location>
</feature>
<dbReference type="OrthoDB" id="4504960at2759"/>
<reference evidence="5" key="1">
    <citation type="submission" date="2016-03" db="EMBL/GenBank/DDBJ databases">
        <title>Draft genome sequence of Rosellinia necatrix.</title>
        <authorList>
            <person name="Kanematsu S."/>
        </authorList>
    </citation>
    <scope>NUCLEOTIDE SEQUENCE [LARGE SCALE GENOMIC DNA]</scope>
    <source>
        <strain evidence="5">W97</strain>
    </source>
</reference>
<dbReference type="GO" id="GO:0005770">
    <property type="term" value="C:late endosome"/>
    <property type="evidence" value="ECO:0007669"/>
    <property type="project" value="TreeGrafter"/>
</dbReference>
<feature type="compositionally biased region" description="Basic and acidic residues" evidence="2">
    <location>
        <begin position="212"/>
        <end position="234"/>
    </location>
</feature>
<organism evidence="5">
    <name type="scientific">Rosellinia necatrix</name>
    <name type="common">White root-rot fungus</name>
    <dbReference type="NCBI Taxonomy" id="77044"/>
    <lineage>
        <taxon>Eukaryota</taxon>
        <taxon>Fungi</taxon>
        <taxon>Dikarya</taxon>
        <taxon>Ascomycota</taxon>
        <taxon>Pezizomycotina</taxon>
        <taxon>Sordariomycetes</taxon>
        <taxon>Xylariomycetidae</taxon>
        <taxon>Xylariales</taxon>
        <taxon>Xylariaceae</taxon>
        <taxon>Rosellinia</taxon>
    </lineage>
</organism>
<evidence type="ECO:0000313" key="6">
    <source>
        <dbReference type="Proteomes" id="UP000054516"/>
    </source>
</evidence>
<dbReference type="PANTHER" id="PTHR15071">
    <property type="entry name" value="MANNOSE-6-PHOSPHATE RECEPTOR FAMILY MEMBER"/>
    <property type="match status" value="1"/>
</dbReference>
<evidence type="ECO:0000256" key="1">
    <source>
        <dbReference type="ARBA" id="ARBA00023180"/>
    </source>
</evidence>
<evidence type="ECO:0000313" key="5">
    <source>
        <dbReference type="EMBL" id="GAP87481.1"/>
    </source>
</evidence>
<dbReference type="OMA" id="RTKSTIM"/>
<feature type="transmembrane region" description="Helical" evidence="3">
    <location>
        <begin position="344"/>
        <end position="365"/>
    </location>
</feature>
<dbReference type="AlphaFoldDB" id="A0A1W2TH88"/>
<name>A0A1W2TH88_ROSNE</name>
<proteinExistence type="predicted"/>
<dbReference type="InterPro" id="IPR009011">
    <property type="entry name" value="Man6P_isomerase_rcpt-bd_dom_sf"/>
</dbReference>
<keyword evidence="3" id="KW-0472">Membrane</keyword>
<dbReference type="EMBL" id="DF977471">
    <property type="protein sequence ID" value="GAP87481.1"/>
    <property type="molecule type" value="Genomic_DNA"/>
</dbReference>
<dbReference type="SUPFAM" id="SSF50911">
    <property type="entry name" value="Mannose 6-phosphate receptor domain"/>
    <property type="match status" value="1"/>
</dbReference>
<dbReference type="Pfam" id="PF02157">
    <property type="entry name" value="Man-6-P_recep"/>
    <property type="match status" value="1"/>
</dbReference>
<dbReference type="Proteomes" id="UP000054516">
    <property type="component" value="Unassembled WGS sequence"/>
</dbReference>
<feature type="compositionally biased region" description="Acidic residues" evidence="2">
    <location>
        <begin position="177"/>
        <end position="198"/>
    </location>
</feature>
<keyword evidence="1" id="KW-0325">Glycoprotein</keyword>
<dbReference type="PANTHER" id="PTHR15071:SF0">
    <property type="entry name" value="MANNOSE 6-PHOSPHATE RECEPTOR-LIKE PROTEIN 1"/>
    <property type="match status" value="1"/>
</dbReference>
<dbReference type="GO" id="GO:0000139">
    <property type="term" value="C:Golgi membrane"/>
    <property type="evidence" value="ECO:0007669"/>
    <property type="project" value="UniProtKB-SubCell"/>
</dbReference>